<dbReference type="EMBL" id="MU004181">
    <property type="protein sequence ID" value="KAF2503021.1"/>
    <property type="molecule type" value="Genomic_DNA"/>
</dbReference>
<feature type="region of interest" description="Disordered" evidence="2">
    <location>
        <begin position="789"/>
        <end position="832"/>
    </location>
</feature>
<dbReference type="PANTHER" id="PTHR47766">
    <property type="entry name" value="PROTEIN EFR3"/>
    <property type="match status" value="1"/>
</dbReference>
<dbReference type="GO" id="GO:0005886">
    <property type="term" value="C:plasma membrane"/>
    <property type="evidence" value="ECO:0007669"/>
    <property type="project" value="TreeGrafter"/>
</dbReference>
<feature type="compositionally biased region" description="Low complexity" evidence="2">
    <location>
        <begin position="1009"/>
        <end position="1024"/>
    </location>
</feature>
<dbReference type="InterPro" id="IPR049150">
    <property type="entry name" value="EFR3_HEAT-like_rpt"/>
</dbReference>
<dbReference type="InterPro" id="IPR039786">
    <property type="entry name" value="EFR3"/>
</dbReference>
<dbReference type="InterPro" id="IPR016024">
    <property type="entry name" value="ARM-type_fold"/>
</dbReference>
<reference evidence="3" key="1">
    <citation type="journal article" date="2020" name="Stud. Mycol.">
        <title>101 Dothideomycetes genomes: a test case for predicting lifestyles and emergence of pathogens.</title>
        <authorList>
            <person name="Haridas S."/>
            <person name="Albert R."/>
            <person name="Binder M."/>
            <person name="Bloem J."/>
            <person name="Labutti K."/>
            <person name="Salamov A."/>
            <person name="Andreopoulos B."/>
            <person name="Baker S."/>
            <person name="Barry K."/>
            <person name="Bills G."/>
            <person name="Bluhm B."/>
            <person name="Cannon C."/>
            <person name="Castanera R."/>
            <person name="Culley D."/>
            <person name="Daum C."/>
            <person name="Ezra D."/>
            <person name="Gonzalez J."/>
            <person name="Henrissat B."/>
            <person name="Kuo A."/>
            <person name="Liang C."/>
            <person name="Lipzen A."/>
            <person name="Lutzoni F."/>
            <person name="Magnuson J."/>
            <person name="Mondo S."/>
            <person name="Nolan M."/>
            <person name="Ohm R."/>
            <person name="Pangilinan J."/>
            <person name="Park H.-J."/>
            <person name="Ramirez L."/>
            <person name="Alfaro M."/>
            <person name="Sun H."/>
            <person name="Tritt A."/>
            <person name="Yoshinaga Y."/>
            <person name="Zwiers L.-H."/>
            <person name="Turgeon B."/>
            <person name="Goodwin S."/>
            <person name="Spatafora J."/>
            <person name="Crous P."/>
            <person name="Grigoriev I."/>
        </authorList>
    </citation>
    <scope>NUCLEOTIDE SEQUENCE</scope>
    <source>
        <strain evidence="3">CBS 269.34</strain>
    </source>
</reference>
<proteinExistence type="inferred from homology"/>
<accession>A0A6A6REN0</accession>
<feature type="compositionally biased region" description="Pro residues" evidence="2">
    <location>
        <begin position="794"/>
        <end position="804"/>
    </location>
</feature>
<evidence type="ECO:0000256" key="2">
    <source>
        <dbReference type="SAM" id="MobiDB-lite"/>
    </source>
</evidence>
<feature type="compositionally biased region" description="Acidic residues" evidence="2">
    <location>
        <begin position="1125"/>
        <end position="1137"/>
    </location>
</feature>
<evidence type="ECO:0008006" key="5">
    <source>
        <dbReference type="Google" id="ProtNLM"/>
    </source>
</evidence>
<feature type="compositionally biased region" description="Low complexity" evidence="2">
    <location>
        <begin position="970"/>
        <end position="980"/>
    </location>
</feature>
<feature type="compositionally biased region" description="Polar residues" evidence="2">
    <location>
        <begin position="1044"/>
        <end position="1058"/>
    </location>
</feature>
<evidence type="ECO:0000313" key="3">
    <source>
        <dbReference type="EMBL" id="KAF2503021.1"/>
    </source>
</evidence>
<feature type="compositionally biased region" description="Polar residues" evidence="2">
    <location>
        <begin position="1078"/>
        <end position="1088"/>
    </location>
</feature>
<organism evidence="3 4">
    <name type="scientific">Lophium mytilinum</name>
    <dbReference type="NCBI Taxonomy" id="390894"/>
    <lineage>
        <taxon>Eukaryota</taxon>
        <taxon>Fungi</taxon>
        <taxon>Dikarya</taxon>
        <taxon>Ascomycota</taxon>
        <taxon>Pezizomycotina</taxon>
        <taxon>Dothideomycetes</taxon>
        <taxon>Pleosporomycetidae</taxon>
        <taxon>Mytilinidiales</taxon>
        <taxon>Mytilinidiaceae</taxon>
        <taxon>Lophium</taxon>
    </lineage>
</organism>
<comment type="similarity">
    <text evidence="1">Belongs to the EFR3 family.</text>
</comment>
<sequence length="1147" mass="124525">MHAARQACRPKHQVLVLKCYPKFQKNNTDVKPNSSELSYLLYYASTRRSKLQKVGDFLDKRATSDVWKGRLGNVQVTLEILKAIIEKCPRDLPLYAGSVLSILRTILRSNDITMVEESVPTFETFCAHQDPATLAADQEYIKQYEDTVRLYAEFASKEAVSHAKTPISWPVAIRFRKAGLEAIKGIASSESLGSETGRQLAAILPAILLNIYSDNGEYLDQLVRREGEKGDLEREATLRRRQSISTVLTADADEGDPVAASGTTEDADKIAEEEVGVVALQAFRNIFKEVNRNQLRLATSVVLNFIASRVKPHDHFKTHDNRPCHNGSWPTTLFAMTCGWASVQDRFVILVGAMDTLVRSPIKEEDIERQLVLATIIDYLLSSQINFIGLSVMDVLIGLISHTLLLLQLGGHGSNIHPHPQQADAVGSLKEKGPTSSGSLTGAVVMELVKMPSDYRLQLLATLQKCMASLATHVYYTDQVADMLRAVLSRLKPSSQSEIPTTAAAIEDPVGAVDAVANSANLQEKTGYVDSFFSFETARITALAAVKEILIVANSKKPDGSSTSDNRRQVEVGVWEGTQWLIHDPNGQVRKAYADALLTWLNLELRKKNLRVVQESRAANAEIKEKENGISANLAKRAVSNASHREKAVKRSQATFLTMLHLAIYENAHQYVDSEPDILLLHLLLTNLIERLGVNSVKSGLPMIMRLQEDIQLVEVPESKIRLGSLVHGYFWALSMAFDFETSPVGRALHSEITRRNDTGLWLIQTEALKPFDNREALVNLISDGYTTSLASPPSSPPASPGPPTRQTSRQRSASMIKTTRTLQLDNSSTLPTKVKDQMMADWSKAACIASTTKDSSSSASISNSRTGTTGGTARPNNLLAVSIPNGTLDSSTARHHSRPPSTAYGLVGHSSSPNRNGSPMRSGLSSSSVHSAVRVEDLKRVLEGRAPRSSYTAHGSVRGSAGYDDDTSSESMVSVSEMSYATANDREREADAATFGGGDGVNSDGSATPKVSSTQPPVSTSTKDFGGQRDAVPPVPPLPPSLRANSVSPAPISTQGASGRPRTAPGKNTHGGKREISNGSVRSLRQSRSLKRGDRRSESGSRDGARLKDAKGRVDFHSLLDAIGVEDDSNGEEDDVGSGGARTPPY</sequence>
<dbReference type="PANTHER" id="PTHR47766:SF1">
    <property type="entry name" value="PROTEIN EFR3"/>
    <property type="match status" value="1"/>
</dbReference>
<feature type="compositionally biased region" description="Basic and acidic residues" evidence="2">
    <location>
        <begin position="1092"/>
        <end position="1119"/>
    </location>
</feature>
<feature type="compositionally biased region" description="Polar residues" evidence="2">
    <location>
        <begin position="805"/>
        <end position="832"/>
    </location>
</feature>
<feature type="compositionally biased region" description="Low complexity" evidence="2">
    <location>
        <begin position="854"/>
        <end position="868"/>
    </location>
</feature>
<feature type="region of interest" description="Disordered" evidence="2">
    <location>
        <begin position="947"/>
        <end position="1147"/>
    </location>
</feature>
<dbReference type="GO" id="GO:0072659">
    <property type="term" value="P:protein localization to plasma membrane"/>
    <property type="evidence" value="ECO:0007669"/>
    <property type="project" value="InterPro"/>
</dbReference>
<dbReference type="Pfam" id="PF21072">
    <property type="entry name" value="EFR3"/>
    <property type="match status" value="1"/>
</dbReference>
<name>A0A6A6REN0_9PEZI</name>
<keyword evidence="4" id="KW-1185">Reference proteome</keyword>
<evidence type="ECO:0000256" key="1">
    <source>
        <dbReference type="ARBA" id="ARBA00010216"/>
    </source>
</evidence>
<feature type="compositionally biased region" description="Low complexity" evidence="2">
    <location>
        <begin position="919"/>
        <end position="932"/>
    </location>
</feature>
<dbReference type="AlphaFoldDB" id="A0A6A6REN0"/>
<feature type="region of interest" description="Disordered" evidence="2">
    <location>
        <begin position="854"/>
        <end position="932"/>
    </location>
</feature>
<dbReference type="OrthoDB" id="19232at2759"/>
<protein>
    <recommendedName>
        <fullName evidence="5">Protein EFR3</fullName>
    </recommendedName>
</protein>
<evidence type="ECO:0000313" key="4">
    <source>
        <dbReference type="Proteomes" id="UP000799750"/>
    </source>
</evidence>
<dbReference type="Proteomes" id="UP000799750">
    <property type="component" value="Unassembled WGS sequence"/>
</dbReference>
<gene>
    <name evidence="3" type="ORF">BU16DRAFT_498998</name>
</gene>
<dbReference type="SUPFAM" id="SSF48371">
    <property type="entry name" value="ARM repeat"/>
    <property type="match status" value="1"/>
</dbReference>